<dbReference type="EMBL" id="JACHXR010000007">
    <property type="protein sequence ID" value="MBB3231815.1"/>
    <property type="molecule type" value="Genomic_DNA"/>
</dbReference>
<name>A0A7W5EWX4_9GAMM</name>
<feature type="transmembrane region" description="Helical" evidence="1">
    <location>
        <begin position="67"/>
        <end position="90"/>
    </location>
</feature>
<comment type="caution">
    <text evidence="2">The sequence shown here is derived from an EMBL/GenBank/DDBJ whole genome shotgun (WGS) entry which is preliminary data.</text>
</comment>
<protein>
    <submittedName>
        <fullName evidence="2">Putative permease</fullName>
    </submittedName>
</protein>
<dbReference type="Proteomes" id="UP000518892">
    <property type="component" value="Unassembled WGS sequence"/>
</dbReference>
<feature type="transmembrane region" description="Helical" evidence="1">
    <location>
        <begin position="6"/>
        <end position="25"/>
    </location>
</feature>
<gene>
    <name evidence="2" type="ORF">FHR97_002674</name>
</gene>
<feature type="transmembrane region" description="Helical" evidence="1">
    <location>
        <begin position="32"/>
        <end position="55"/>
    </location>
</feature>
<evidence type="ECO:0000313" key="2">
    <source>
        <dbReference type="EMBL" id="MBB3231815.1"/>
    </source>
</evidence>
<reference evidence="2 3" key="1">
    <citation type="submission" date="2020-08" db="EMBL/GenBank/DDBJ databases">
        <title>Genomic Encyclopedia of Type Strains, Phase III (KMG-III): the genomes of soil and plant-associated and newly described type strains.</title>
        <authorList>
            <person name="Whitman W."/>
        </authorList>
    </citation>
    <scope>NUCLEOTIDE SEQUENCE [LARGE SCALE GENOMIC DNA]</scope>
    <source>
        <strain evidence="2 3">CECT 7744</strain>
    </source>
</reference>
<keyword evidence="1" id="KW-1133">Transmembrane helix</keyword>
<keyword evidence="1" id="KW-0472">Membrane</keyword>
<keyword evidence="1" id="KW-0812">Transmembrane</keyword>
<keyword evidence="3" id="KW-1185">Reference proteome</keyword>
<organism evidence="2 3">
    <name type="scientific">Halomonas stenophila</name>
    <dbReference type="NCBI Taxonomy" id="795312"/>
    <lineage>
        <taxon>Bacteria</taxon>
        <taxon>Pseudomonadati</taxon>
        <taxon>Pseudomonadota</taxon>
        <taxon>Gammaproteobacteria</taxon>
        <taxon>Oceanospirillales</taxon>
        <taxon>Halomonadaceae</taxon>
        <taxon>Halomonas</taxon>
    </lineage>
</organism>
<proteinExistence type="predicted"/>
<evidence type="ECO:0000256" key="1">
    <source>
        <dbReference type="SAM" id="Phobius"/>
    </source>
</evidence>
<sequence>MLDILAITIPTFSIIGLGCLARISGLIGREPLLGIGTFVLYFALLFACAPMISVYPLFGQRFGLGDITAATLIVSTLASFVTISLVLWLIRHGGLFVTP</sequence>
<dbReference type="RefSeq" id="WP_183384287.1">
    <property type="nucleotide sequence ID" value="NZ_JACHXR010000007.1"/>
</dbReference>
<evidence type="ECO:0000313" key="3">
    <source>
        <dbReference type="Proteomes" id="UP000518892"/>
    </source>
</evidence>
<dbReference type="AlphaFoldDB" id="A0A7W5EWX4"/>
<accession>A0A7W5EWX4</accession>